<sequence>MKLLLSFFGGKVLRASISLLVFMMVVGIMEPTPSSVSSLYHQVPPGFPVFSKQTGSKPPSSSKDTNEDNPKNPAPMTASFFFSDAILSAKIIDT</sequence>
<evidence type="ECO:0000313" key="2">
    <source>
        <dbReference type="EMBL" id="GBM84993.1"/>
    </source>
</evidence>
<reference evidence="2 3" key="1">
    <citation type="journal article" date="2019" name="Sci. Rep.">
        <title>Orb-weaving spider Araneus ventricosus genome elucidates the spidroin gene catalogue.</title>
        <authorList>
            <person name="Kono N."/>
            <person name="Nakamura H."/>
            <person name="Ohtoshi R."/>
            <person name="Moran D.A.P."/>
            <person name="Shinohara A."/>
            <person name="Yoshida Y."/>
            <person name="Fujiwara M."/>
            <person name="Mori M."/>
            <person name="Tomita M."/>
            <person name="Arakawa K."/>
        </authorList>
    </citation>
    <scope>NUCLEOTIDE SEQUENCE [LARGE SCALE GENOMIC DNA]</scope>
</reference>
<accession>A0A4Y2J461</accession>
<dbReference type="Proteomes" id="UP000499080">
    <property type="component" value="Unassembled WGS sequence"/>
</dbReference>
<feature type="compositionally biased region" description="Polar residues" evidence="1">
    <location>
        <begin position="51"/>
        <end position="63"/>
    </location>
</feature>
<organism evidence="2 3">
    <name type="scientific">Araneus ventricosus</name>
    <name type="common">Orbweaver spider</name>
    <name type="synonym">Epeira ventricosa</name>
    <dbReference type="NCBI Taxonomy" id="182803"/>
    <lineage>
        <taxon>Eukaryota</taxon>
        <taxon>Metazoa</taxon>
        <taxon>Ecdysozoa</taxon>
        <taxon>Arthropoda</taxon>
        <taxon>Chelicerata</taxon>
        <taxon>Arachnida</taxon>
        <taxon>Araneae</taxon>
        <taxon>Araneomorphae</taxon>
        <taxon>Entelegynae</taxon>
        <taxon>Araneoidea</taxon>
        <taxon>Araneidae</taxon>
        <taxon>Araneus</taxon>
    </lineage>
</organism>
<name>A0A4Y2J461_ARAVE</name>
<gene>
    <name evidence="2" type="ORF">AVEN_121978_1</name>
</gene>
<keyword evidence="3" id="KW-1185">Reference proteome</keyword>
<protein>
    <submittedName>
        <fullName evidence="2">Uncharacterized protein</fullName>
    </submittedName>
</protein>
<proteinExistence type="predicted"/>
<dbReference type="AlphaFoldDB" id="A0A4Y2J461"/>
<evidence type="ECO:0000313" key="3">
    <source>
        <dbReference type="Proteomes" id="UP000499080"/>
    </source>
</evidence>
<comment type="caution">
    <text evidence="2">The sequence shown here is derived from an EMBL/GenBank/DDBJ whole genome shotgun (WGS) entry which is preliminary data.</text>
</comment>
<feature type="region of interest" description="Disordered" evidence="1">
    <location>
        <begin position="49"/>
        <end position="77"/>
    </location>
</feature>
<dbReference type="EMBL" id="BGPR01265903">
    <property type="protein sequence ID" value="GBM84993.1"/>
    <property type="molecule type" value="Genomic_DNA"/>
</dbReference>
<evidence type="ECO:0000256" key="1">
    <source>
        <dbReference type="SAM" id="MobiDB-lite"/>
    </source>
</evidence>